<dbReference type="Pfam" id="PF02361">
    <property type="entry name" value="CbiQ"/>
    <property type="match status" value="1"/>
</dbReference>
<evidence type="ECO:0000313" key="11">
    <source>
        <dbReference type="Proteomes" id="UP000095209"/>
    </source>
</evidence>
<evidence type="ECO:0000313" key="10">
    <source>
        <dbReference type="EMBL" id="OEH93220.1"/>
    </source>
</evidence>
<dbReference type="PANTHER" id="PTHR33514:SF13">
    <property type="entry name" value="PROTEIN ABCI12, CHLOROPLASTIC"/>
    <property type="match status" value="1"/>
</dbReference>
<comment type="similarity">
    <text evidence="2 9">Belongs to the energy-coupling factor EcfT family.</text>
</comment>
<organism evidence="10 11">
    <name type="scientific">Bacillus solimangrovi</name>
    <dbReference type="NCBI Taxonomy" id="1305675"/>
    <lineage>
        <taxon>Bacteria</taxon>
        <taxon>Bacillati</taxon>
        <taxon>Bacillota</taxon>
        <taxon>Bacilli</taxon>
        <taxon>Bacillales</taxon>
        <taxon>Bacillaceae</taxon>
        <taxon>Bacillus</taxon>
    </lineage>
</organism>
<accession>A0A1E5LGL3</accession>
<keyword evidence="6 9" id="KW-0812">Transmembrane</keyword>
<evidence type="ECO:0000256" key="4">
    <source>
        <dbReference type="ARBA" id="ARBA00022448"/>
    </source>
</evidence>
<dbReference type="STRING" id="1305675.BFG57_13165"/>
<dbReference type="InterPro" id="IPR003339">
    <property type="entry name" value="ABC/ECF_trnsptr_transmembrane"/>
</dbReference>
<keyword evidence="4 9" id="KW-0813">Transport</keyword>
<evidence type="ECO:0000256" key="6">
    <source>
        <dbReference type="ARBA" id="ARBA00022692"/>
    </source>
</evidence>
<dbReference type="GO" id="GO:0022857">
    <property type="term" value="F:transmembrane transporter activity"/>
    <property type="evidence" value="ECO:0007669"/>
    <property type="project" value="UniProtKB-UniRule"/>
</dbReference>
<evidence type="ECO:0000256" key="3">
    <source>
        <dbReference type="ARBA" id="ARBA00014042"/>
    </source>
</evidence>
<evidence type="ECO:0000256" key="1">
    <source>
        <dbReference type="ARBA" id="ARBA00004651"/>
    </source>
</evidence>
<evidence type="ECO:0000256" key="5">
    <source>
        <dbReference type="ARBA" id="ARBA00022475"/>
    </source>
</evidence>
<dbReference type="Proteomes" id="UP000095209">
    <property type="component" value="Unassembled WGS sequence"/>
</dbReference>
<dbReference type="GO" id="GO:0005886">
    <property type="term" value="C:plasma membrane"/>
    <property type="evidence" value="ECO:0007669"/>
    <property type="project" value="UniProtKB-SubCell"/>
</dbReference>
<keyword evidence="5 9" id="KW-1003">Cell membrane</keyword>
<feature type="transmembrane region" description="Helical" evidence="9">
    <location>
        <begin position="247"/>
        <end position="263"/>
    </location>
</feature>
<comment type="subunit">
    <text evidence="9">Forms a stable energy-coupling factor (ECF) transporter complex composed of 2 membrane-embedded substrate-binding proteins (S component), 2 ATP-binding proteins (A component) and 2 transmembrane proteins (T component).</text>
</comment>
<dbReference type="RefSeq" id="WP_069716812.1">
    <property type="nucleotide sequence ID" value="NZ_MJEH01000015.1"/>
</dbReference>
<feature type="transmembrane region" description="Helical" evidence="9">
    <location>
        <begin position="107"/>
        <end position="129"/>
    </location>
</feature>
<feature type="transmembrane region" description="Helical" evidence="9">
    <location>
        <begin position="70"/>
        <end position="87"/>
    </location>
</feature>
<dbReference type="PANTHER" id="PTHR33514">
    <property type="entry name" value="PROTEIN ABCI12, CHLOROPLASTIC"/>
    <property type="match status" value="1"/>
</dbReference>
<dbReference type="EMBL" id="MJEH01000015">
    <property type="protein sequence ID" value="OEH93220.1"/>
    <property type="molecule type" value="Genomic_DNA"/>
</dbReference>
<keyword evidence="7 9" id="KW-1133">Transmembrane helix</keyword>
<sequence length="265" mass="29963">MMNNFIIGQYVPGTSIIHRMDPRSKLLSIFFFVFIVFLANNAISYTVLGIFTVTVVIISHIPFSFLFRGLKPILWIILFTVILHLFMTKEGELLVDFGWLEIYEGGVQQGIFISCRLLFLIMITTLLTLTTTPIEITDGMENLLGPFKRIGVPAHELALMMSISLRFIPTLMQETEKIMKAQTARGIDFSSGPLKDRIKAIVPMLVPLFISAFRRAEDLALAMEARGYRGDAGRTKLRELSWSTKDTLAFIILLLLVVVLFLLRG</sequence>
<comment type="function">
    <text evidence="9">Transmembrane (T) component of an energy-coupling factor (ECF) ABC-transporter complex. Unlike classic ABC transporters this ECF transporter provides the energy necessary to transport a number of different substrates.</text>
</comment>
<reference evidence="10 11" key="1">
    <citation type="submission" date="2016-08" db="EMBL/GenBank/DDBJ databases">
        <title>Genome of Bacillus solimangrovi GH2-4.</title>
        <authorList>
            <person name="Lim S."/>
            <person name="Kim B.-C."/>
        </authorList>
    </citation>
    <scope>NUCLEOTIDE SEQUENCE [LARGE SCALE GENOMIC DNA]</scope>
    <source>
        <strain evidence="10 11">GH2-4</strain>
    </source>
</reference>
<evidence type="ECO:0000256" key="7">
    <source>
        <dbReference type="ARBA" id="ARBA00022989"/>
    </source>
</evidence>
<dbReference type="CDD" id="cd16914">
    <property type="entry name" value="EcfT"/>
    <property type="match status" value="1"/>
</dbReference>
<feature type="transmembrane region" description="Helical" evidence="9">
    <location>
        <begin position="29"/>
        <end position="58"/>
    </location>
</feature>
<dbReference type="InterPro" id="IPR024919">
    <property type="entry name" value="EcfT"/>
</dbReference>
<evidence type="ECO:0000256" key="2">
    <source>
        <dbReference type="ARBA" id="ARBA00005660"/>
    </source>
</evidence>
<keyword evidence="8 9" id="KW-0472">Membrane</keyword>
<protein>
    <recommendedName>
        <fullName evidence="3 9">Energy-coupling factor transporter transmembrane protein EcfT</fullName>
        <shortName evidence="9">ECF transporter T component EcfT</shortName>
    </recommendedName>
</protein>
<proteinExistence type="inferred from homology"/>
<name>A0A1E5LGL3_9BACI</name>
<comment type="caution">
    <text evidence="10">The sequence shown here is derived from an EMBL/GenBank/DDBJ whole genome shotgun (WGS) entry which is preliminary data.</text>
</comment>
<dbReference type="AlphaFoldDB" id="A0A1E5LGL3"/>
<evidence type="ECO:0000256" key="9">
    <source>
        <dbReference type="HAMAP-Rule" id="MF_01461"/>
    </source>
</evidence>
<comment type="subcellular location">
    <subcellularLocation>
        <location evidence="1 9">Cell membrane</location>
        <topology evidence="1 9">Multi-pass membrane protein</topology>
    </subcellularLocation>
</comment>
<dbReference type="OrthoDB" id="8075495at2"/>
<dbReference type="HAMAP" id="MF_01461">
    <property type="entry name" value="EcfT"/>
    <property type="match status" value="1"/>
</dbReference>
<gene>
    <name evidence="9" type="primary">ecfT</name>
    <name evidence="10" type="ORF">BFG57_13165</name>
</gene>
<keyword evidence="11" id="KW-1185">Reference proteome</keyword>
<evidence type="ECO:0000256" key="8">
    <source>
        <dbReference type="ARBA" id="ARBA00023136"/>
    </source>
</evidence>